<sequence length="67" mass="7641">MKIAGHLFVPSMLTHVTQTAIYLEVIISPIVCDECTASKWRAELPKVCRSDCELIWWAGKRTLTYLC</sequence>
<protein>
    <recommendedName>
        <fullName evidence="3">Secreted protein</fullName>
    </recommendedName>
</protein>
<dbReference type="EMBL" id="ADNS01000012">
    <property type="protein sequence ID" value="EFG81333.1"/>
    <property type="molecule type" value="Genomic_DNA"/>
</dbReference>
<reference evidence="1 2" key="1">
    <citation type="submission" date="2010-04" db="EMBL/GenBank/DDBJ databases">
        <authorList>
            <person name="Weinstock G."/>
            <person name="Sodergren E."/>
            <person name="Clifton S."/>
            <person name="Fulton L."/>
            <person name="Fulton B."/>
            <person name="Courtney L."/>
            <person name="Fronick C."/>
            <person name="Harrison M."/>
            <person name="Strong C."/>
            <person name="Farmer C."/>
            <person name="Delahaunty K."/>
            <person name="Markovic C."/>
            <person name="Hall O."/>
            <person name="Minx P."/>
            <person name="Tomlinson C."/>
            <person name="Mitreva M."/>
            <person name="Hou S."/>
            <person name="Wollam A."/>
            <person name="Pepin K.H."/>
            <person name="Johnson M."/>
            <person name="Bhonagiri V."/>
            <person name="Zhang X."/>
            <person name="Suruliraj S."/>
            <person name="Warren W."/>
            <person name="Chinwalla A."/>
            <person name="Mardis E.R."/>
            <person name="Wilson R.K."/>
        </authorList>
    </citation>
    <scope>NUCLEOTIDE SEQUENCE [LARGE SCALE GENOMIC DNA]</scope>
    <source>
        <strain evidence="1 2">DSM 20306</strain>
    </source>
</reference>
<proteinExistence type="predicted"/>
<keyword evidence="2" id="KW-1185">Reference proteome</keyword>
<comment type="caution">
    <text evidence="1">The sequence shown here is derived from an EMBL/GenBank/DDBJ whole genome shotgun (WGS) entry which is preliminary data.</text>
</comment>
<evidence type="ECO:0000313" key="2">
    <source>
        <dbReference type="Proteomes" id="UP000006015"/>
    </source>
</evidence>
<dbReference type="Proteomes" id="UP000006015">
    <property type="component" value="Unassembled WGS sequence"/>
</dbReference>
<evidence type="ECO:0008006" key="3">
    <source>
        <dbReference type="Google" id="ProtNLM"/>
    </source>
</evidence>
<name>A0ABN0AF07_CORAM</name>
<organism evidence="1 2">
    <name type="scientific">Corynebacterium ammoniagenes DSM 20306</name>
    <dbReference type="NCBI Taxonomy" id="649754"/>
    <lineage>
        <taxon>Bacteria</taxon>
        <taxon>Bacillati</taxon>
        <taxon>Actinomycetota</taxon>
        <taxon>Actinomycetes</taxon>
        <taxon>Mycobacteriales</taxon>
        <taxon>Corynebacteriaceae</taxon>
        <taxon>Corynebacterium</taxon>
    </lineage>
</organism>
<gene>
    <name evidence="1" type="ORF">HMPREF0281_01506</name>
</gene>
<evidence type="ECO:0000313" key="1">
    <source>
        <dbReference type="EMBL" id="EFG81333.1"/>
    </source>
</evidence>
<accession>A0ABN0AF07</accession>